<gene>
    <name evidence="1" type="ORF">L6164_023875</name>
</gene>
<name>A0ACB9MLU5_BAUVA</name>
<comment type="caution">
    <text evidence="1">The sequence shown here is derived from an EMBL/GenBank/DDBJ whole genome shotgun (WGS) entry which is preliminary data.</text>
</comment>
<evidence type="ECO:0000313" key="1">
    <source>
        <dbReference type="EMBL" id="KAI4324324.1"/>
    </source>
</evidence>
<protein>
    <submittedName>
        <fullName evidence="1">Uncharacterized protein</fullName>
    </submittedName>
</protein>
<proteinExistence type="predicted"/>
<keyword evidence="2" id="KW-1185">Reference proteome</keyword>
<accession>A0ACB9MLU5</accession>
<reference evidence="1 2" key="1">
    <citation type="journal article" date="2022" name="DNA Res.">
        <title>Chromosomal-level genome assembly of the orchid tree Bauhinia variegata (Leguminosae; Cercidoideae) supports the allotetraploid origin hypothesis of Bauhinia.</title>
        <authorList>
            <person name="Zhong Y."/>
            <person name="Chen Y."/>
            <person name="Zheng D."/>
            <person name="Pang J."/>
            <person name="Liu Y."/>
            <person name="Luo S."/>
            <person name="Meng S."/>
            <person name="Qian L."/>
            <person name="Wei D."/>
            <person name="Dai S."/>
            <person name="Zhou R."/>
        </authorList>
    </citation>
    <scope>NUCLEOTIDE SEQUENCE [LARGE SCALE GENOMIC DNA]</scope>
    <source>
        <strain evidence="1">BV-YZ2020</strain>
    </source>
</reference>
<evidence type="ECO:0000313" key="2">
    <source>
        <dbReference type="Proteomes" id="UP000828941"/>
    </source>
</evidence>
<organism evidence="1 2">
    <name type="scientific">Bauhinia variegata</name>
    <name type="common">Purple orchid tree</name>
    <name type="synonym">Phanera variegata</name>
    <dbReference type="NCBI Taxonomy" id="167791"/>
    <lineage>
        <taxon>Eukaryota</taxon>
        <taxon>Viridiplantae</taxon>
        <taxon>Streptophyta</taxon>
        <taxon>Embryophyta</taxon>
        <taxon>Tracheophyta</taxon>
        <taxon>Spermatophyta</taxon>
        <taxon>Magnoliopsida</taxon>
        <taxon>eudicotyledons</taxon>
        <taxon>Gunneridae</taxon>
        <taxon>Pentapetalae</taxon>
        <taxon>rosids</taxon>
        <taxon>fabids</taxon>
        <taxon>Fabales</taxon>
        <taxon>Fabaceae</taxon>
        <taxon>Cercidoideae</taxon>
        <taxon>Cercideae</taxon>
        <taxon>Bauhiniinae</taxon>
        <taxon>Bauhinia</taxon>
    </lineage>
</organism>
<dbReference type="Proteomes" id="UP000828941">
    <property type="component" value="Chromosome 9"/>
</dbReference>
<sequence length="181" mass="19241">MGLSLSAGNGVRKSLSKSPEFNSACESAFNYCRSLTQDAFQGVLLYQLNTASQHLHHLLSISQSESHPVILIHKWVSTPPSRSQVDSALRRLNINASSSSSSSDTTTTLLGPIQFKDWAVELYTDAVVSAATKALMLRVPVGVAGIAGLGAATRFRKEFVATAVGAYSLGVVVSIFLGLSR</sequence>
<dbReference type="EMBL" id="CM039434">
    <property type="protein sequence ID" value="KAI4324324.1"/>
    <property type="molecule type" value="Genomic_DNA"/>
</dbReference>